<evidence type="ECO:0008006" key="3">
    <source>
        <dbReference type="Google" id="ProtNLM"/>
    </source>
</evidence>
<protein>
    <recommendedName>
        <fullName evidence="3">Sedlin</fullName>
    </recommendedName>
</protein>
<name>G0UTH0_TRYCI</name>
<accession>G0UTH0</accession>
<dbReference type="Gene3D" id="3.30.450.70">
    <property type="match status" value="1"/>
</dbReference>
<dbReference type="EMBL" id="HE575322">
    <property type="protein sequence ID" value="CCC92684.1"/>
    <property type="molecule type" value="Genomic_DNA"/>
</dbReference>
<sequence>MAHSWAVAAIALFSHDGKPLIVRTFTSPSSGSGNQITPKNGGVYVSEEDVMRLHVLIMSSLDRCEEIVLERRSQHQNSPEKSCEGASSPRSTARVSAGADARFLGKLIRSYMFTTYGFQSASGIRTILAVVGDAPLDAVLPLCRTTYEAASAALCNPFCIPRASAQFLQRLYRVPGVDLSPCKAEPGARLPMPTREAMDEDPSLSNSRAFNAHIRTNIEPFTSSSYC</sequence>
<gene>
    <name evidence="2" type="ORF">TCIL3000_9_780</name>
</gene>
<organism evidence="2">
    <name type="scientific">Trypanosoma congolense (strain IL3000)</name>
    <dbReference type="NCBI Taxonomy" id="1068625"/>
    <lineage>
        <taxon>Eukaryota</taxon>
        <taxon>Discoba</taxon>
        <taxon>Euglenozoa</taxon>
        <taxon>Kinetoplastea</taxon>
        <taxon>Metakinetoplastina</taxon>
        <taxon>Trypanosomatida</taxon>
        <taxon>Trypanosomatidae</taxon>
        <taxon>Trypanosoma</taxon>
        <taxon>Nannomonas</taxon>
    </lineage>
</organism>
<feature type="region of interest" description="Disordered" evidence="1">
    <location>
        <begin position="72"/>
        <end position="91"/>
    </location>
</feature>
<proteinExistence type="predicted"/>
<dbReference type="VEuPathDB" id="TriTrypDB:TcIL3000_9_780"/>
<dbReference type="AlphaFoldDB" id="G0UTH0"/>
<reference evidence="2" key="1">
    <citation type="journal article" date="2012" name="Proc. Natl. Acad. Sci. U.S.A.">
        <title>Antigenic diversity is generated by distinct evolutionary mechanisms in African trypanosome species.</title>
        <authorList>
            <person name="Jackson A.P."/>
            <person name="Berry A."/>
            <person name="Aslett M."/>
            <person name="Allison H.C."/>
            <person name="Burton P."/>
            <person name="Vavrova-Anderson J."/>
            <person name="Brown R."/>
            <person name="Browne H."/>
            <person name="Corton N."/>
            <person name="Hauser H."/>
            <person name="Gamble J."/>
            <person name="Gilderthorp R."/>
            <person name="Marcello L."/>
            <person name="McQuillan J."/>
            <person name="Otto T.D."/>
            <person name="Quail M.A."/>
            <person name="Sanders M.J."/>
            <person name="van Tonder A."/>
            <person name="Ginger M.L."/>
            <person name="Field M.C."/>
            <person name="Barry J.D."/>
            <person name="Hertz-Fowler C."/>
            <person name="Berriman M."/>
        </authorList>
    </citation>
    <scope>NUCLEOTIDE SEQUENCE</scope>
    <source>
        <strain evidence="2">IL3000</strain>
    </source>
</reference>
<evidence type="ECO:0000313" key="2">
    <source>
        <dbReference type="EMBL" id="CCC92684.1"/>
    </source>
</evidence>
<evidence type="ECO:0000256" key="1">
    <source>
        <dbReference type="SAM" id="MobiDB-lite"/>
    </source>
</evidence>